<dbReference type="InterPro" id="IPR029787">
    <property type="entry name" value="Nucleotide_cyclase"/>
</dbReference>
<accession>A0ABY6MNM7</accession>
<sequence length="395" mass="41506">MDFSIVAIASSVLGLLLAALLALTLRKVPASEGAELWAVAVVPLGIGSFLVGQGESLPALLLVLREPVLLAGYGLLLIGLRQYLHRSRPWALAGCVVLAALAASAAFVAAWPSQPGRMMVRQAGIAVLMTAAALTLRHVDGSLVREVRLFLQGAFGCIAVLALGRFALFLLPGGWSDKQLFFFHDFAGMVTTMLVLGVIAGLTLLMTSRMNEALAEVSLRDGLTGLLNRRGLEDAAASALAFARRVGRPVALLTMDLDHFRTVNERYGHPGGDDVLRQFAHLLADRFADQELVGRHGGEEFVVVLPGVDGPSALARAEHFRKAVAAHPFAVGPDPAVRITVSIGVAALSAHESWGSLLARADEAMYAAKAQGRNCSRLAPAPAAEPQASLAGGIA</sequence>
<evidence type="ECO:0000256" key="2">
    <source>
        <dbReference type="ARBA" id="ARBA00034247"/>
    </source>
</evidence>
<keyword evidence="3" id="KW-0472">Membrane</keyword>
<feature type="transmembrane region" description="Helical" evidence="3">
    <location>
        <begin position="149"/>
        <end position="171"/>
    </location>
</feature>
<dbReference type="InterPro" id="IPR043128">
    <property type="entry name" value="Rev_trsase/Diguanyl_cyclase"/>
</dbReference>
<dbReference type="SUPFAM" id="SSF55073">
    <property type="entry name" value="Nucleotide cyclase"/>
    <property type="match status" value="1"/>
</dbReference>
<keyword evidence="6" id="KW-1185">Reference proteome</keyword>
<feature type="transmembrane region" description="Helical" evidence="3">
    <location>
        <begin position="186"/>
        <end position="205"/>
    </location>
</feature>
<reference evidence="5" key="1">
    <citation type="submission" date="2022-10" db="EMBL/GenBank/DDBJ databases">
        <title>Complete genome sequence of Schlegelella aquatica LMG 23380.</title>
        <authorList>
            <person name="Musilova J."/>
            <person name="Kourilova X."/>
            <person name="Bezdicek M."/>
            <person name="Hermankova K."/>
            <person name="Obruca S."/>
            <person name="Sedlar K."/>
        </authorList>
    </citation>
    <scope>NUCLEOTIDE SEQUENCE</scope>
    <source>
        <strain evidence="5">LMG 23380</strain>
    </source>
</reference>
<dbReference type="Proteomes" id="UP001163266">
    <property type="component" value="Chromosome"/>
</dbReference>
<dbReference type="Pfam" id="PF00990">
    <property type="entry name" value="GGDEF"/>
    <property type="match status" value="1"/>
</dbReference>
<name>A0ABY6MNM7_9BURK</name>
<evidence type="ECO:0000313" key="5">
    <source>
        <dbReference type="EMBL" id="UZD54101.1"/>
    </source>
</evidence>
<dbReference type="NCBIfam" id="TIGR00254">
    <property type="entry name" value="GGDEF"/>
    <property type="match status" value="1"/>
</dbReference>
<feature type="transmembrane region" description="Helical" evidence="3">
    <location>
        <begin position="57"/>
        <end position="78"/>
    </location>
</feature>
<proteinExistence type="predicted"/>
<evidence type="ECO:0000256" key="3">
    <source>
        <dbReference type="SAM" id="Phobius"/>
    </source>
</evidence>
<feature type="transmembrane region" description="Helical" evidence="3">
    <location>
        <begin position="90"/>
        <end position="112"/>
    </location>
</feature>
<dbReference type="EMBL" id="CP110257">
    <property type="protein sequence ID" value="UZD54101.1"/>
    <property type="molecule type" value="Genomic_DNA"/>
</dbReference>
<comment type="catalytic activity">
    <reaction evidence="2">
        <text>2 GTP = 3',3'-c-di-GMP + 2 diphosphate</text>
        <dbReference type="Rhea" id="RHEA:24898"/>
        <dbReference type="ChEBI" id="CHEBI:33019"/>
        <dbReference type="ChEBI" id="CHEBI:37565"/>
        <dbReference type="ChEBI" id="CHEBI:58805"/>
        <dbReference type="EC" id="2.7.7.65"/>
    </reaction>
</comment>
<dbReference type="EC" id="2.7.7.65" evidence="1"/>
<dbReference type="PANTHER" id="PTHR45138:SF9">
    <property type="entry name" value="DIGUANYLATE CYCLASE DGCM-RELATED"/>
    <property type="match status" value="1"/>
</dbReference>
<evidence type="ECO:0000259" key="4">
    <source>
        <dbReference type="PROSITE" id="PS50887"/>
    </source>
</evidence>
<evidence type="ECO:0000313" key="6">
    <source>
        <dbReference type="Proteomes" id="UP001163266"/>
    </source>
</evidence>
<dbReference type="Gene3D" id="3.30.70.270">
    <property type="match status" value="1"/>
</dbReference>
<dbReference type="InterPro" id="IPR050469">
    <property type="entry name" value="Diguanylate_Cyclase"/>
</dbReference>
<dbReference type="RefSeq" id="WP_264891670.1">
    <property type="nucleotide sequence ID" value="NZ_CP110257.1"/>
</dbReference>
<dbReference type="InterPro" id="IPR000160">
    <property type="entry name" value="GGDEF_dom"/>
</dbReference>
<keyword evidence="3" id="KW-1133">Transmembrane helix</keyword>
<gene>
    <name evidence="5" type="ORF">OMP39_10475</name>
</gene>
<organism evidence="5 6">
    <name type="scientific">Caldimonas aquatica</name>
    <dbReference type="NCBI Taxonomy" id="376175"/>
    <lineage>
        <taxon>Bacteria</taxon>
        <taxon>Pseudomonadati</taxon>
        <taxon>Pseudomonadota</taxon>
        <taxon>Betaproteobacteria</taxon>
        <taxon>Burkholderiales</taxon>
        <taxon>Sphaerotilaceae</taxon>
        <taxon>Caldimonas</taxon>
    </lineage>
</organism>
<protein>
    <recommendedName>
        <fullName evidence="1">diguanylate cyclase</fullName>
        <ecNumber evidence="1">2.7.7.65</ecNumber>
    </recommendedName>
</protein>
<feature type="transmembrane region" description="Helical" evidence="3">
    <location>
        <begin position="118"/>
        <end position="137"/>
    </location>
</feature>
<feature type="domain" description="GGDEF" evidence="4">
    <location>
        <begin position="248"/>
        <end position="381"/>
    </location>
</feature>
<dbReference type="PROSITE" id="PS50887">
    <property type="entry name" value="GGDEF"/>
    <property type="match status" value="1"/>
</dbReference>
<dbReference type="CDD" id="cd01949">
    <property type="entry name" value="GGDEF"/>
    <property type="match status" value="1"/>
</dbReference>
<keyword evidence="3" id="KW-0812">Transmembrane</keyword>
<dbReference type="SMART" id="SM00267">
    <property type="entry name" value="GGDEF"/>
    <property type="match status" value="1"/>
</dbReference>
<dbReference type="PANTHER" id="PTHR45138">
    <property type="entry name" value="REGULATORY COMPONENTS OF SENSORY TRANSDUCTION SYSTEM"/>
    <property type="match status" value="1"/>
</dbReference>
<evidence type="ECO:0000256" key="1">
    <source>
        <dbReference type="ARBA" id="ARBA00012528"/>
    </source>
</evidence>